<protein>
    <submittedName>
        <fullName evidence="1">Uncharacterized protein</fullName>
    </submittedName>
</protein>
<evidence type="ECO:0000313" key="1">
    <source>
        <dbReference type="EMBL" id="JAI05348.1"/>
    </source>
</evidence>
<proteinExistence type="predicted"/>
<name>A0A0E9XRI2_ANGAN</name>
<dbReference type="EMBL" id="GBXM01003230">
    <property type="protein sequence ID" value="JAI05348.1"/>
    <property type="molecule type" value="Transcribed_RNA"/>
</dbReference>
<reference evidence="1" key="1">
    <citation type="submission" date="2014-11" db="EMBL/GenBank/DDBJ databases">
        <authorList>
            <person name="Amaro Gonzalez C."/>
        </authorList>
    </citation>
    <scope>NUCLEOTIDE SEQUENCE</scope>
</reference>
<dbReference type="AlphaFoldDB" id="A0A0E9XRI2"/>
<organism evidence="1">
    <name type="scientific">Anguilla anguilla</name>
    <name type="common">European freshwater eel</name>
    <name type="synonym">Muraena anguilla</name>
    <dbReference type="NCBI Taxonomy" id="7936"/>
    <lineage>
        <taxon>Eukaryota</taxon>
        <taxon>Metazoa</taxon>
        <taxon>Chordata</taxon>
        <taxon>Craniata</taxon>
        <taxon>Vertebrata</taxon>
        <taxon>Euteleostomi</taxon>
        <taxon>Actinopterygii</taxon>
        <taxon>Neopterygii</taxon>
        <taxon>Teleostei</taxon>
        <taxon>Anguilliformes</taxon>
        <taxon>Anguillidae</taxon>
        <taxon>Anguilla</taxon>
    </lineage>
</organism>
<reference evidence="1" key="2">
    <citation type="journal article" date="2015" name="Fish Shellfish Immunol.">
        <title>Early steps in the European eel (Anguilla anguilla)-Vibrio vulnificus interaction in the gills: Role of the RtxA13 toxin.</title>
        <authorList>
            <person name="Callol A."/>
            <person name="Pajuelo D."/>
            <person name="Ebbesson L."/>
            <person name="Teles M."/>
            <person name="MacKenzie S."/>
            <person name="Amaro C."/>
        </authorList>
    </citation>
    <scope>NUCLEOTIDE SEQUENCE</scope>
</reference>
<accession>A0A0E9XRI2</accession>
<sequence>MINFVKNVLFPVHVRVAWLFSFTSTKKKKNIQSCAAFKFLLSTLKKKKSTNFGILFDVYNKL</sequence>